<name>A0A554LFT0_9BACT</name>
<evidence type="ECO:0000313" key="2">
    <source>
        <dbReference type="Proteomes" id="UP000318296"/>
    </source>
</evidence>
<dbReference type="Proteomes" id="UP000318296">
    <property type="component" value="Unassembled WGS sequence"/>
</dbReference>
<comment type="caution">
    <text evidence="1">The sequence shown here is derived from an EMBL/GenBank/DDBJ whole genome shotgun (WGS) entry which is preliminary data.</text>
</comment>
<proteinExistence type="predicted"/>
<reference evidence="1 2" key="1">
    <citation type="submission" date="2017-07" db="EMBL/GenBank/DDBJ databases">
        <title>Mechanisms for carbon and nitrogen cycling indicate functional differentiation within the Candidate Phyla Radiation.</title>
        <authorList>
            <person name="Danczak R.E."/>
            <person name="Johnston M.D."/>
            <person name="Kenah C."/>
            <person name="Slattery M."/>
            <person name="Wrighton K.C."/>
            <person name="Wilkins M.J."/>
        </authorList>
    </citation>
    <scope>NUCLEOTIDE SEQUENCE [LARGE SCALE GENOMIC DNA]</scope>
    <source>
        <strain evidence="1">Licking1014_96</strain>
    </source>
</reference>
<dbReference type="Pfam" id="PF18908">
    <property type="entry name" value="DUF5663"/>
    <property type="match status" value="1"/>
</dbReference>
<sequence>MKELTYKQLVETDIFDLIGAPKSISKDEKEALILKMYQTIENRVIAKIMDRLSDEEIKEFDQKMQLGQKEAFEYLKTKDIDFNKLVLEESIILKTELADLAKNHGIKR</sequence>
<protein>
    <submittedName>
        <fullName evidence="1">Uncharacterized protein</fullName>
    </submittedName>
</protein>
<organism evidence="1 2">
    <name type="scientific">Candidatus Berkelbacteria bacterium Licking1014_96</name>
    <dbReference type="NCBI Taxonomy" id="2017149"/>
    <lineage>
        <taxon>Bacteria</taxon>
        <taxon>Candidatus Berkelbacteria</taxon>
    </lineage>
</organism>
<dbReference type="AlphaFoldDB" id="A0A554LFT0"/>
<dbReference type="InterPro" id="IPR043722">
    <property type="entry name" value="DUF5663"/>
</dbReference>
<gene>
    <name evidence="1" type="ORF">CEN92_204</name>
</gene>
<accession>A0A554LFT0</accession>
<evidence type="ECO:0000313" key="1">
    <source>
        <dbReference type="EMBL" id="TSC91702.1"/>
    </source>
</evidence>
<dbReference type="EMBL" id="VMGH01000028">
    <property type="protein sequence ID" value="TSC91702.1"/>
    <property type="molecule type" value="Genomic_DNA"/>
</dbReference>